<keyword evidence="7" id="KW-0544">Nucleosome core</keyword>
<reference evidence="10 11" key="1">
    <citation type="journal article" date="2011" name="Science">
        <title>The ecoresponsive genome of Daphnia pulex.</title>
        <authorList>
            <person name="Colbourne J.K."/>
            <person name="Pfrender M.E."/>
            <person name="Gilbert D."/>
            <person name="Thomas W.K."/>
            <person name="Tucker A."/>
            <person name="Oakley T.H."/>
            <person name="Tokishita S."/>
            <person name="Aerts A."/>
            <person name="Arnold G.J."/>
            <person name="Basu M.K."/>
            <person name="Bauer D.J."/>
            <person name="Caceres C.E."/>
            <person name="Carmel L."/>
            <person name="Casola C."/>
            <person name="Choi J.H."/>
            <person name="Detter J.C."/>
            <person name="Dong Q."/>
            <person name="Dusheyko S."/>
            <person name="Eads B.D."/>
            <person name="Frohlich T."/>
            <person name="Geiler-Samerotte K.A."/>
            <person name="Gerlach D."/>
            <person name="Hatcher P."/>
            <person name="Jogdeo S."/>
            <person name="Krijgsveld J."/>
            <person name="Kriventseva E.V."/>
            <person name="Kultz D."/>
            <person name="Laforsch C."/>
            <person name="Lindquist E."/>
            <person name="Lopez J."/>
            <person name="Manak J.R."/>
            <person name="Muller J."/>
            <person name="Pangilinan J."/>
            <person name="Patwardhan R.P."/>
            <person name="Pitluck S."/>
            <person name="Pritham E.J."/>
            <person name="Rechtsteiner A."/>
            <person name="Rho M."/>
            <person name="Rogozin I.B."/>
            <person name="Sakarya O."/>
            <person name="Salamov A."/>
            <person name="Schaack S."/>
            <person name="Shapiro H."/>
            <person name="Shiga Y."/>
            <person name="Skalitzky C."/>
            <person name="Smith Z."/>
            <person name="Souvorov A."/>
            <person name="Sung W."/>
            <person name="Tang Z."/>
            <person name="Tsuchiya D."/>
            <person name="Tu H."/>
            <person name="Vos H."/>
            <person name="Wang M."/>
            <person name="Wolf Y.I."/>
            <person name="Yamagata H."/>
            <person name="Yamada T."/>
            <person name="Ye Y."/>
            <person name="Shaw J.R."/>
            <person name="Andrews J."/>
            <person name="Crease T.J."/>
            <person name="Tang H."/>
            <person name="Lucas S.M."/>
            <person name="Robertson H.M."/>
            <person name="Bork P."/>
            <person name="Koonin E.V."/>
            <person name="Zdobnov E.M."/>
            <person name="Grigoriev I.V."/>
            <person name="Lynch M."/>
            <person name="Boore J.L."/>
        </authorList>
    </citation>
    <scope>NUCLEOTIDE SEQUENCE [LARGE SCALE GENOMIC DNA]</scope>
</reference>
<evidence type="ECO:0000256" key="8">
    <source>
        <dbReference type="SAM" id="MobiDB-lite"/>
    </source>
</evidence>
<keyword evidence="6" id="KW-0539">Nucleus</keyword>
<dbReference type="PROSITE" id="PS00959">
    <property type="entry name" value="HISTONE_H3_2"/>
    <property type="match status" value="1"/>
</dbReference>
<dbReference type="PhylomeDB" id="E9G1N1"/>
<dbReference type="InterPro" id="IPR007125">
    <property type="entry name" value="H2A/H2B/H3"/>
</dbReference>
<dbReference type="HOGENOM" id="CLU_078295_3_3_1"/>
<organism evidence="10 11">
    <name type="scientific">Daphnia pulex</name>
    <name type="common">Water flea</name>
    <dbReference type="NCBI Taxonomy" id="6669"/>
    <lineage>
        <taxon>Eukaryota</taxon>
        <taxon>Metazoa</taxon>
        <taxon>Ecdysozoa</taxon>
        <taxon>Arthropoda</taxon>
        <taxon>Crustacea</taxon>
        <taxon>Branchiopoda</taxon>
        <taxon>Diplostraca</taxon>
        <taxon>Cladocera</taxon>
        <taxon>Anomopoda</taxon>
        <taxon>Daphniidae</taxon>
        <taxon>Daphnia</taxon>
    </lineage>
</organism>
<evidence type="ECO:0000259" key="9">
    <source>
        <dbReference type="Pfam" id="PF00125"/>
    </source>
</evidence>
<dbReference type="FunFam" id="1.10.20.10:FF:000085">
    <property type="entry name" value="Histone H3.2"/>
    <property type="match status" value="1"/>
</dbReference>
<dbReference type="SUPFAM" id="SSF47113">
    <property type="entry name" value="Histone-fold"/>
    <property type="match status" value="1"/>
</dbReference>
<gene>
    <name evidence="10" type="ORF">DAPPUDRAFT_307756</name>
</gene>
<dbReference type="CDD" id="cd22911">
    <property type="entry name" value="HFD_H3"/>
    <property type="match status" value="1"/>
</dbReference>
<dbReference type="OrthoDB" id="10250585at2759"/>
<dbReference type="KEGG" id="dpx:DAPPUDRAFT_307756"/>
<dbReference type="Proteomes" id="UP000000305">
    <property type="component" value="Unassembled WGS sequence"/>
</dbReference>
<dbReference type="GO" id="GO:0003677">
    <property type="term" value="F:DNA binding"/>
    <property type="evidence" value="ECO:0007669"/>
    <property type="project" value="UniProtKB-KW"/>
</dbReference>
<dbReference type="EMBL" id="GL732529">
    <property type="protein sequence ID" value="EFX86522.1"/>
    <property type="molecule type" value="Genomic_DNA"/>
</dbReference>
<feature type="compositionally biased region" description="Polar residues" evidence="8">
    <location>
        <begin position="51"/>
        <end position="60"/>
    </location>
</feature>
<dbReference type="AlphaFoldDB" id="E9G1N1"/>
<dbReference type="SMART" id="SM00428">
    <property type="entry name" value="H3"/>
    <property type="match status" value="1"/>
</dbReference>
<keyword evidence="11" id="KW-1185">Reference proteome</keyword>
<dbReference type="GO" id="GO:0005634">
    <property type="term" value="C:nucleus"/>
    <property type="evidence" value="ECO:0000318"/>
    <property type="project" value="GO_Central"/>
</dbReference>
<evidence type="ECO:0000256" key="2">
    <source>
        <dbReference type="ARBA" id="ARBA00004286"/>
    </source>
</evidence>
<evidence type="ECO:0000256" key="3">
    <source>
        <dbReference type="ARBA" id="ARBA00010343"/>
    </source>
</evidence>
<dbReference type="PANTHER" id="PTHR45810:SF17">
    <property type="entry name" value="HISTONE H3-LIKE CENTROMERIC PROTEIN A"/>
    <property type="match status" value="1"/>
</dbReference>
<proteinExistence type="inferred from homology"/>
<dbReference type="GO" id="GO:0000786">
    <property type="term" value="C:nucleosome"/>
    <property type="evidence" value="ECO:0007669"/>
    <property type="project" value="UniProtKB-KW"/>
</dbReference>
<accession>E9G1N1</accession>
<sequence length="192" mass="21291">MRQKQQTEKIKGTKASSGVVRLGTKDHSTQFTGSPNLRTPKKILGGKKISDQSGKINKSNHPALGSPKKSKGNKTRTSVSLKASPEKAVASAVKSPKKYRPGTKALREIRKYQKGTEFLLHKAPFQRLVREVSDSLTDSTSRFTADALECLQTASEAFVIQLFEDSVLAMVHAKRVTLMLRDIQFIRRLRGI</sequence>
<keyword evidence="5" id="KW-0238">DNA-binding</keyword>
<dbReference type="Pfam" id="PF00125">
    <property type="entry name" value="Histone"/>
    <property type="match status" value="1"/>
</dbReference>
<dbReference type="GO" id="GO:0046982">
    <property type="term" value="F:protein heterodimerization activity"/>
    <property type="evidence" value="ECO:0007669"/>
    <property type="project" value="InterPro"/>
</dbReference>
<dbReference type="GO" id="GO:0030527">
    <property type="term" value="F:structural constituent of chromatin"/>
    <property type="evidence" value="ECO:0007669"/>
    <property type="project" value="InterPro"/>
</dbReference>
<keyword evidence="4" id="KW-0158">Chromosome</keyword>
<evidence type="ECO:0000256" key="6">
    <source>
        <dbReference type="ARBA" id="ARBA00023242"/>
    </source>
</evidence>
<dbReference type="PANTHER" id="PTHR45810">
    <property type="entry name" value="HISTONE H3.2"/>
    <property type="match status" value="1"/>
</dbReference>
<evidence type="ECO:0000256" key="4">
    <source>
        <dbReference type="ARBA" id="ARBA00022454"/>
    </source>
</evidence>
<evidence type="ECO:0000256" key="7">
    <source>
        <dbReference type="ARBA" id="ARBA00023269"/>
    </source>
</evidence>
<comment type="subcellular location">
    <subcellularLocation>
        <location evidence="2">Chromosome</location>
    </subcellularLocation>
    <subcellularLocation>
        <location evidence="1">Nucleus</location>
    </subcellularLocation>
</comment>
<dbReference type="STRING" id="6669.E9G1N1"/>
<evidence type="ECO:0000256" key="1">
    <source>
        <dbReference type="ARBA" id="ARBA00004123"/>
    </source>
</evidence>
<protein>
    <recommendedName>
        <fullName evidence="9">Core Histone H2A/H2B/H3 domain-containing protein</fullName>
    </recommendedName>
</protein>
<dbReference type="eggNOG" id="KOG1745">
    <property type="taxonomic scope" value="Eukaryota"/>
</dbReference>
<evidence type="ECO:0000313" key="10">
    <source>
        <dbReference type="EMBL" id="EFX86522.1"/>
    </source>
</evidence>
<dbReference type="InterPro" id="IPR009072">
    <property type="entry name" value="Histone-fold"/>
</dbReference>
<name>E9G1N1_DAPPU</name>
<dbReference type="InterPro" id="IPR000164">
    <property type="entry name" value="Histone_H3/CENP-A"/>
</dbReference>
<dbReference type="InParanoid" id="E9G1N1"/>
<feature type="compositionally biased region" description="Basic and acidic residues" evidence="8">
    <location>
        <begin position="1"/>
        <end position="11"/>
    </location>
</feature>
<comment type="similarity">
    <text evidence="3">Belongs to the histone H3 family.</text>
</comment>
<evidence type="ECO:0000313" key="11">
    <source>
        <dbReference type="Proteomes" id="UP000000305"/>
    </source>
</evidence>
<evidence type="ECO:0000256" key="5">
    <source>
        <dbReference type="ARBA" id="ARBA00023125"/>
    </source>
</evidence>
<feature type="region of interest" description="Disordered" evidence="8">
    <location>
        <begin position="1"/>
        <end position="99"/>
    </location>
</feature>
<dbReference type="Gene3D" id="1.10.20.10">
    <property type="entry name" value="Histone, subunit A"/>
    <property type="match status" value="1"/>
</dbReference>
<feature type="domain" description="Core Histone H2A/H2B/H3" evidence="9">
    <location>
        <begin position="101"/>
        <end position="189"/>
    </location>
</feature>